<reference evidence="1" key="1">
    <citation type="journal article" date="2020" name="Cell">
        <title>Large-Scale Comparative Analyses of Tick Genomes Elucidate Their Genetic Diversity and Vector Capacities.</title>
        <authorList>
            <consortium name="Tick Genome and Microbiome Consortium (TIGMIC)"/>
            <person name="Jia N."/>
            <person name="Wang J."/>
            <person name="Shi W."/>
            <person name="Du L."/>
            <person name="Sun Y."/>
            <person name="Zhan W."/>
            <person name="Jiang J.F."/>
            <person name="Wang Q."/>
            <person name="Zhang B."/>
            <person name="Ji P."/>
            <person name="Bell-Sakyi L."/>
            <person name="Cui X.M."/>
            <person name="Yuan T.T."/>
            <person name="Jiang B.G."/>
            <person name="Yang W.F."/>
            <person name="Lam T.T."/>
            <person name="Chang Q.C."/>
            <person name="Ding S.J."/>
            <person name="Wang X.J."/>
            <person name="Zhu J.G."/>
            <person name="Ruan X.D."/>
            <person name="Zhao L."/>
            <person name="Wei J.T."/>
            <person name="Ye R.Z."/>
            <person name="Que T.C."/>
            <person name="Du C.H."/>
            <person name="Zhou Y.H."/>
            <person name="Cheng J.X."/>
            <person name="Dai P.F."/>
            <person name="Guo W.B."/>
            <person name="Han X.H."/>
            <person name="Huang E.J."/>
            <person name="Li L.F."/>
            <person name="Wei W."/>
            <person name="Gao Y.C."/>
            <person name="Liu J.Z."/>
            <person name="Shao H.Z."/>
            <person name="Wang X."/>
            <person name="Wang C.C."/>
            <person name="Yang T.C."/>
            <person name="Huo Q.B."/>
            <person name="Li W."/>
            <person name="Chen H.Y."/>
            <person name="Chen S.E."/>
            <person name="Zhou L.G."/>
            <person name="Ni X.B."/>
            <person name="Tian J.H."/>
            <person name="Sheng Y."/>
            <person name="Liu T."/>
            <person name="Pan Y.S."/>
            <person name="Xia L.Y."/>
            <person name="Li J."/>
            <person name="Zhao F."/>
            <person name="Cao W.C."/>
        </authorList>
    </citation>
    <scope>NUCLEOTIDE SEQUENCE</scope>
    <source>
        <strain evidence="1">Rmic-2018</strain>
    </source>
</reference>
<reference evidence="1" key="2">
    <citation type="submission" date="2021-09" db="EMBL/GenBank/DDBJ databases">
        <authorList>
            <person name="Jia N."/>
            <person name="Wang J."/>
            <person name="Shi W."/>
            <person name="Du L."/>
            <person name="Sun Y."/>
            <person name="Zhan W."/>
            <person name="Jiang J."/>
            <person name="Wang Q."/>
            <person name="Zhang B."/>
            <person name="Ji P."/>
            <person name="Sakyi L.B."/>
            <person name="Cui X."/>
            <person name="Yuan T."/>
            <person name="Jiang B."/>
            <person name="Yang W."/>
            <person name="Lam T.T.-Y."/>
            <person name="Chang Q."/>
            <person name="Ding S."/>
            <person name="Wang X."/>
            <person name="Zhu J."/>
            <person name="Ruan X."/>
            <person name="Zhao L."/>
            <person name="Wei J."/>
            <person name="Que T."/>
            <person name="Du C."/>
            <person name="Cheng J."/>
            <person name="Dai P."/>
            <person name="Han X."/>
            <person name="Huang E."/>
            <person name="Gao Y."/>
            <person name="Liu J."/>
            <person name="Shao H."/>
            <person name="Ye R."/>
            <person name="Li L."/>
            <person name="Wei W."/>
            <person name="Wang X."/>
            <person name="Wang C."/>
            <person name="Huo Q."/>
            <person name="Li W."/>
            <person name="Guo W."/>
            <person name="Chen H."/>
            <person name="Chen S."/>
            <person name="Zhou L."/>
            <person name="Zhou L."/>
            <person name="Ni X."/>
            <person name="Tian J."/>
            <person name="Zhou Y."/>
            <person name="Sheng Y."/>
            <person name="Liu T."/>
            <person name="Pan Y."/>
            <person name="Xia L."/>
            <person name="Li J."/>
            <person name="Zhao F."/>
            <person name="Cao W."/>
        </authorList>
    </citation>
    <scope>NUCLEOTIDE SEQUENCE</scope>
    <source>
        <strain evidence="1">Rmic-2018</strain>
        <tissue evidence="1">Larvae</tissue>
    </source>
</reference>
<dbReference type="EMBL" id="JABSTU010000001">
    <property type="protein sequence ID" value="KAH8041447.1"/>
    <property type="molecule type" value="Genomic_DNA"/>
</dbReference>
<evidence type="ECO:0000313" key="1">
    <source>
        <dbReference type="EMBL" id="KAH8041447.1"/>
    </source>
</evidence>
<evidence type="ECO:0000313" key="2">
    <source>
        <dbReference type="Proteomes" id="UP000821866"/>
    </source>
</evidence>
<dbReference type="AlphaFoldDB" id="A0A9J6F4P4"/>
<protein>
    <submittedName>
        <fullName evidence="1">Uncharacterized protein</fullName>
    </submittedName>
</protein>
<gene>
    <name evidence="1" type="ORF">HPB51_015809</name>
</gene>
<keyword evidence="2" id="KW-1185">Reference proteome</keyword>
<comment type="caution">
    <text evidence="1">The sequence shown here is derived from an EMBL/GenBank/DDBJ whole genome shotgun (WGS) entry which is preliminary data.</text>
</comment>
<accession>A0A9J6F4P4</accession>
<proteinExistence type="predicted"/>
<name>A0A9J6F4P4_RHIMP</name>
<organism evidence="1 2">
    <name type="scientific">Rhipicephalus microplus</name>
    <name type="common">Cattle tick</name>
    <name type="synonym">Boophilus microplus</name>
    <dbReference type="NCBI Taxonomy" id="6941"/>
    <lineage>
        <taxon>Eukaryota</taxon>
        <taxon>Metazoa</taxon>
        <taxon>Ecdysozoa</taxon>
        <taxon>Arthropoda</taxon>
        <taxon>Chelicerata</taxon>
        <taxon>Arachnida</taxon>
        <taxon>Acari</taxon>
        <taxon>Parasitiformes</taxon>
        <taxon>Ixodida</taxon>
        <taxon>Ixodoidea</taxon>
        <taxon>Ixodidae</taxon>
        <taxon>Rhipicephalinae</taxon>
        <taxon>Rhipicephalus</taxon>
        <taxon>Boophilus</taxon>
    </lineage>
</organism>
<sequence length="190" mass="21415">MDAVEIEGETLFPTEYDNTKGWVVAHELRRKAKDKANVVRATNAEGDSKEASRTLKCFLHRRPVPEEPQLPQDDYRVVRRPESGLNLTRQSVALIRDGALRAAKVQPDIAAEDTLRINMRQNTMIMSIPSLANVKEYSNIKEIKINDKSYATAAYITTPENTSKGVIHGISTYDNQDGIEKKTWSTRGTR</sequence>
<dbReference type="Proteomes" id="UP000821866">
    <property type="component" value="Chromosome 1"/>
</dbReference>